<gene>
    <name evidence="2" type="ORF">Sjap_000875</name>
</gene>
<dbReference type="EMBL" id="JBBNAE010000001">
    <property type="protein sequence ID" value="KAK9153395.1"/>
    <property type="molecule type" value="Genomic_DNA"/>
</dbReference>
<dbReference type="Proteomes" id="UP001417504">
    <property type="component" value="Unassembled WGS sequence"/>
</dbReference>
<dbReference type="InterPro" id="IPR038595">
    <property type="entry name" value="LOR_sf"/>
</dbReference>
<sequence length="202" mass="21885">MPKVHPNLSSASLATKGQAVDDVPQAEVLTVWNKSLLFNGKGFTVFDSKGNLVFRVDSYASLTKSSDILLMDATGSPLLTIRRKQRLGLGDTWGVYEGEETRTARFVVKKHVSIRSAKSLAHVTCSSSGAAAAYEIEGSYARRCCAVYDGERRCVAEIKRKEAAVGGVSLGVDVFRLVVHPEIECSVAMALVVLLEQMFGSR</sequence>
<evidence type="ECO:0000313" key="2">
    <source>
        <dbReference type="EMBL" id="KAK9153395.1"/>
    </source>
</evidence>
<evidence type="ECO:0008006" key="4">
    <source>
        <dbReference type="Google" id="ProtNLM"/>
    </source>
</evidence>
<comment type="similarity">
    <text evidence="1">Belongs to the LOR family.</text>
</comment>
<accession>A0AAP0KJV8</accession>
<dbReference type="InterPro" id="IPR025659">
    <property type="entry name" value="Tubby-like_C"/>
</dbReference>
<dbReference type="SUPFAM" id="SSF54518">
    <property type="entry name" value="Tubby C-terminal domain-like"/>
    <property type="match status" value="1"/>
</dbReference>
<keyword evidence="3" id="KW-1185">Reference proteome</keyword>
<dbReference type="Gene3D" id="2.40.160.200">
    <property type="entry name" value="LURP1-related"/>
    <property type="match status" value="1"/>
</dbReference>
<reference evidence="2 3" key="1">
    <citation type="submission" date="2024-01" db="EMBL/GenBank/DDBJ databases">
        <title>Genome assemblies of Stephania.</title>
        <authorList>
            <person name="Yang L."/>
        </authorList>
    </citation>
    <scope>NUCLEOTIDE SEQUENCE [LARGE SCALE GENOMIC DNA]</scope>
    <source>
        <strain evidence="2">QJT</strain>
        <tissue evidence="2">Leaf</tissue>
    </source>
</reference>
<comment type="caution">
    <text evidence="2">The sequence shown here is derived from an EMBL/GenBank/DDBJ whole genome shotgun (WGS) entry which is preliminary data.</text>
</comment>
<dbReference type="InterPro" id="IPR007612">
    <property type="entry name" value="LOR"/>
</dbReference>
<dbReference type="Pfam" id="PF04525">
    <property type="entry name" value="LOR"/>
    <property type="match status" value="1"/>
</dbReference>
<dbReference type="PANTHER" id="PTHR31087">
    <property type="match status" value="1"/>
</dbReference>
<organism evidence="2 3">
    <name type="scientific">Stephania japonica</name>
    <dbReference type="NCBI Taxonomy" id="461633"/>
    <lineage>
        <taxon>Eukaryota</taxon>
        <taxon>Viridiplantae</taxon>
        <taxon>Streptophyta</taxon>
        <taxon>Embryophyta</taxon>
        <taxon>Tracheophyta</taxon>
        <taxon>Spermatophyta</taxon>
        <taxon>Magnoliopsida</taxon>
        <taxon>Ranunculales</taxon>
        <taxon>Menispermaceae</taxon>
        <taxon>Menispermoideae</taxon>
        <taxon>Cissampelideae</taxon>
        <taxon>Stephania</taxon>
    </lineage>
</organism>
<evidence type="ECO:0000313" key="3">
    <source>
        <dbReference type="Proteomes" id="UP001417504"/>
    </source>
</evidence>
<dbReference type="AlphaFoldDB" id="A0AAP0KJV8"/>
<dbReference type="PANTHER" id="PTHR31087:SF22">
    <property type="entry name" value="PROTEIN LURP-ONE-RELATED 8"/>
    <property type="match status" value="1"/>
</dbReference>
<protein>
    <recommendedName>
        <fullName evidence="4">Protein LURP-one-related 8</fullName>
    </recommendedName>
</protein>
<name>A0AAP0KJV8_9MAGN</name>
<evidence type="ECO:0000256" key="1">
    <source>
        <dbReference type="ARBA" id="ARBA00005437"/>
    </source>
</evidence>
<proteinExistence type="inferred from homology"/>